<dbReference type="Proteomes" id="UP000261680">
    <property type="component" value="Unplaced"/>
</dbReference>
<reference evidence="3" key="1">
    <citation type="submission" date="2025-08" db="UniProtKB">
        <authorList>
            <consortium name="RefSeq"/>
        </authorList>
    </citation>
    <scope>IDENTIFICATION</scope>
    <source>
        <tissue evidence="3">Whole blood</tissue>
    </source>
</reference>
<organism evidence="2 3">
    <name type="scientific">Ursus maritimus</name>
    <name type="common">Polar bear</name>
    <name type="synonym">Thalarctos maritimus</name>
    <dbReference type="NCBI Taxonomy" id="29073"/>
    <lineage>
        <taxon>Eukaryota</taxon>
        <taxon>Metazoa</taxon>
        <taxon>Chordata</taxon>
        <taxon>Craniata</taxon>
        <taxon>Vertebrata</taxon>
        <taxon>Euteleostomi</taxon>
        <taxon>Mammalia</taxon>
        <taxon>Eutheria</taxon>
        <taxon>Laurasiatheria</taxon>
        <taxon>Carnivora</taxon>
        <taxon>Caniformia</taxon>
        <taxon>Ursidae</taxon>
        <taxon>Ursus</taxon>
    </lineage>
</organism>
<sequence>MVWGTRVNLQDEHPRALPIPQAHTPGMLVGSFVLTGRILLGEQFRNLPSIAARSPAQGDPGCRPAALRRRGGRSAQAHGEASPGQAARSATGDCGCCARRPRRQCSRFRRGSEVFIDATESGQVWGAGRALLRAGPGGGQMSPVAQPGAAKAGPRNLAGDFVSLLEAMALFAVRETEARRGRDLAGVARREGCDRKPPPGPSAVLPRLRVLPGSLLSLRGLAPGAAKANGAVRLAMDRRGGRGHACRRRCLWGRCIGCRPGGALGI</sequence>
<evidence type="ECO:0000313" key="3">
    <source>
        <dbReference type="RefSeq" id="XP_040484238.1"/>
    </source>
</evidence>
<dbReference type="AlphaFoldDB" id="A0A8M1FLI2"/>
<feature type="region of interest" description="Disordered" evidence="1">
    <location>
        <begin position="51"/>
        <end position="93"/>
    </location>
</feature>
<dbReference type="RefSeq" id="XP_040484238.1">
    <property type="nucleotide sequence ID" value="XM_040628304.1"/>
</dbReference>
<evidence type="ECO:0000313" key="2">
    <source>
        <dbReference type="Proteomes" id="UP000261680"/>
    </source>
</evidence>
<accession>A0A8M1FLI2</accession>
<proteinExistence type="predicted"/>
<keyword evidence="2" id="KW-1185">Reference proteome</keyword>
<gene>
    <name evidence="3" type="primary">LOC121102447</name>
</gene>
<dbReference type="KEGG" id="umr:121102447"/>
<dbReference type="GeneID" id="121102447"/>
<protein>
    <submittedName>
        <fullName evidence="3">Uncharacterized protein LOC121102447</fullName>
    </submittedName>
</protein>
<evidence type="ECO:0000256" key="1">
    <source>
        <dbReference type="SAM" id="MobiDB-lite"/>
    </source>
</evidence>
<name>A0A8M1FLI2_URSMA</name>